<feature type="compositionally biased region" description="Polar residues" evidence="1">
    <location>
        <begin position="1061"/>
        <end position="1077"/>
    </location>
</feature>
<feature type="domain" description="Cell morphogenesis protein N-terminal" evidence="2">
    <location>
        <begin position="210"/>
        <end position="676"/>
    </location>
</feature>
<feature type="domain" description="Cell morphogenesis protein C-terminal" evidence="3">
    <location>
        <begin position="3455"/>
        <end position="3591"/>
    </location>
</feature>
<feature type="domain" description="Cell morphogenesis protein C-terminal" evidence="3">
    <location>
        <begin position="3204"/>
        <end position="3344"/>
    </location>
</feature>
<dbReference type="GO" id="GO:0030427">
    <property type="term" value="C:site of polarized growth"/>
    <property type="evidence" value="ECO:0007669"/>
    <property type="project" value="TreeGrafter"/>
</dbReference>
<dbReference type="GO" id="GO:0000902">
    <property type="term" value="P:cell morphogenesis"/>
    <property type="evidence" value="ECO:0007669"/>
    <property type="project" value="InterPro"/>
</dbReference>
<dbReference type="InterPro" id="IPR039867">
    <property type="entry name" value="Furry/Tao3/Mor2"/>
</dbReference>
<feature type="region of interest" description="Disordered" evidence="1">
    <location>
        <begin position="2367"/>
        <end position="2458"/>
    </location>
</feature>
<feature type="region of interest" description="Disordered" evidence="1">
    <location>
        <begin position="1387"/>
        <end position="1408"/>
    </location>
</feature>
<keyword evidence="5" id="KW-1185">Reference proteome</keyword>
<dbReference type="GO" id="GO:0005938">
    <property type="term" value="C:cell cortex"/>
    <property type="evidence" value="ECO:0007669"/>
    <property type="project" value="TreeGrafter"/>
</dbReference>
<dbReference type="PANTHER" id="PTHR12295:SF30">
    <property type="entry name" value="PROTEIN FURRY"/>
    <property type="match status" value="1"/>
</dbReference>
<feature type="region of interest" description="Disordered" evidence="1">
    <location>
        <begin position="822"/>
        <end position="852"/>
    </location>
</feature>
<feature type="compositionally biased region" description="Basic and acidic residues" evidence="1">
    <location>
        <begin position="833"/>
        <end position="849"/>
    </location>
</feature>
<feature type="compositionally biased region" description="Polar residues" evidence="1">
    <location>
        <begin position="3082"/>
        <end position="3092"/>
    </location>
</feature>
<feature type="region of interest" description="Disordered" evidence="1">
    <location>
        <begin position="892"/>
        <end position="925"/>
    </location>
</feature>
<gene>
    <name evidence="4" type="ORF">X801_02681</name>
</gene>
<feature type="compositionally biased region" description="Polar residues" evidence="1">
    <location>
        <begin position="2408"/>
        <end position="2428"/>
    </location>
</feature>
<dbReference type="SUPFAM" id="SSF48371">
    <property type="entry name" value="ARM repeat"/>
    <property type="match status" value="2"/>
</dbReference>
<dbReference type="Pfam" id="PF14222">
    <property type="entry name" value="MOR2-PAG1_N"/>
    <property type="match status" value="1"/>
</dbReference>
<dbReference type="Proteomes" id="UP000243686">
    <property type="component" value="Unassembled WGS sequence"/>
</dbReference>
<accession>A0A1S8X4N5</accession>
<feature type="compositionally biased region" description="Polar residues" evidence="1">
    <location>
        <begin position="1923"/>
        <end position="1939"/>
    </location>
</feature>
<protein>
    <submittedName>
        <fullName evidence="4">HEAT repeat protein</fullName>
    </submittedName>
</protein>
<feature type="region of interest" description="Disordered" evidence="1">
    <location>
        <begin position="3741"/>
        <end position="3768"/>
    </location>
</feature>
<feature type="region of interest" description="Disordered" evidence="1">
    <location>
        <begin position="1866"/>
        <end position="1973"/>
    </location>
</feature>
<feature type="region of interest" description="Disordered" evidence="1">
    <location>
        <begin position="4108"/>
        <end position="4139"/>
    </location>
</feature>
<feature type="compositionally biased region" description="Polar residues" evidence="1">
    <location>
        <begin position="892"/>
        <end position="911"/>
    </location>
</feature>
<organism evidence="4 5">
    <name type="scientific">Opisthorchis viverrini</name>
    <name type="common">Southeast Asian liver fluke</name>
    <dbReference type="NCBI Taxonomy" id="6198"/>
    <lineage>
        <taxon>Eukaryota</taxon>
        <taxon>Metazoa</taxon>
        <taxon>Spiralia</taxon>
        <taxon>Lophotrochozoa</taxon>
        <taxon>Platyhelminthes</taxon>
        <taxon>Trematoda</taxon>
        <taxon>Digenea</taxon>
        <taxon>Opisthorchiida</taxon>
        <taxon>Opisthorchiata</taxon>
        <taxon>Opisthorchiidae</taxon>
        <taxon>Opisthorchis</taxon>
    </lineage>
</organism>
<evidence type="ECO:0000259" key="3">
    <source>
        <dbReference type="Pfam" id="PF14225"/>
    </source>
</evidence>
<reference evidence="4 5" key="1">
    <citation type="submission" date="2015-03" db="EMBL/GenBank/DDBJ databases">
        <title>Draft genome of the nematode, Opisthorchis viverrini.</title>
        <authorList>
            <person name="Mitreva M."/>
        </authorList>
    </citation>
    <scope>NUCLEOTIDE SEQUENCE [LARGE SCALE GENOMIC DNA]</scope>
    <source>
        <strain evidence="4">Khon Kaen</strain>
    </source>
</reference>
<feature type="region of interest" description="Disordered" evidence="1">
    <location>
        <begin position="2704"/>
        <end position="2741"/>
    </location>
</feature>
<dbReference type="InterPro" id="IPR025481">
    <property type="entry name" value="Cell_Morphogen_C"/>
</dbReference>
<dbReference type="EMBL" id="KV892137">
    <property type="protein sequence ID" value="OON21423.1"/>
    <property type="molecule type" value="Genomic_DNA"/>
</dbReference>
<sequence length="4641" mass="509591">MSTFKPGELAVCTLLRQFTALAKCKIEQALEEKQEHNLMKSMRLSEDFAFDQLLDAFYVSAEFALPSLLSTIIQWYQSQHSSGPQYAAHRRSAQLSNGTPKSTEAEIASMTNSCFVVASSDRDSQLAFSMGKPEQTIKSACDARVGVLKSICMNPTEVRILAERRDLAIDIIFCQVLLSILRQLPYHPGHNDQVEVILEQSFRRFNYRQEFALVRTRFMWHLNELRSKENSPNVRPSIVSLIMGMKLNVLYVLRLIFYYPQMHPIEDFVNFFTFLQELGQYFLEVKEPEIKHVLSDLFVEILLPVAAVARQEVNIPALKQFVELLYPTSLELAGKKKHVPALFPLVTCLLCVGTKSFFLTHWTNFLTICLSQLKSRTPKVALVSLQSLSCLVWVYIVRIGGEKHLETQTKLHHIVNSLFPKNQKFVVPKDAPVNIFVRIIQFIAHEKLEFAIREIIIDRLGVNGLQKNLYMPERMNIGLCAFLLIAHGLQQKEGAPPMPQPCLGAGGFRQAVIKRSFHGTNLNETLGHRLGIQNYLLPIRRAFELILRQLDTQVCRTMMLSKLDVSQKEFEELMSAERKPKMDLLKTCVACIPRLLPNDMTKPELLELLAKVCLHLDEDVRNMAQQAMANLIVELPAFRVKTIQVFIQFIQKNVPDTSPHQLDSSLKTLFHLLNNWNLALQKDGAVSPNITEKAALHETEGFALVMLCHCRTITRRLALHILRKCRSLLSLINAATCDPNARQPREELCCIDVLDQSVPAILERVLPLIPLHERHLFSNTNGLDFSVFAERSSPVWLSGPSPVPPCPPVVIPTNFVSPQHSGLMPISNLSSTTDRDSSTTEHDDQKHTSEALTRNSVCGQCSMFTDGSHPGVLGVTGRQQDEQLQPQQCTYKASGTPEQSSVLPGDQNTTAAHVARRPSQRQPQQYSSAQYTQAYIIQPFQERILLGDVWGTCLSCACSPERLLTCSPQAIRYAWNVLFQRLSTLFPLIDPSAQIAENRASSLLRSSSKKPTNEREQLFPLWHNYAVLGCCIAPSSTGSRVSKPRDNRYDSSVDFTPLRATPQSTASASQPSNSISESPEPRVSSAQSNSGTPTSQVGTPMRPTSTNNLDTKFTSPTVTRETARDLVRLLVPLLRCEQPEIRDSTVGALGRISPVAFKDALEELNPLLKESVDRKQENVRRRKRRDGLRASLIRVLALMSQNGVFAYPESNALTAQGCLVSQLTDYLDGMRTYLDSVADQAINPTAGACVVSGSGSMVIPATTGSAPTGSLLVPAVVGGTASTVCTPYSAPTAPLAPVTSSTSLASLASTESHVLVEIRLHFSIFILEVIRQLPKDKRVQLLPNVMRHQLFLLISHWSGYHDHVLGVHSELGSSDVSVFGTAGTALSKQGPSTTSSLGMSPVSSGPFTGPDSSVPVCFSVDPSQSNLDPALHTALTTQVSSANLLSTGESAAGVASGCRAPSGSQHNITSQGNSSTITATDQMISRSAVATQDIWEQRLWIDLLWFANQAMAALICSGPIYDHQALFGELTDLGEHLATGEKTMAPHPGYILRWVSRLLLARDPILDSSPWLWHCPIVDTSFGYSALMSTRSFSCSASALQTRTTLVGGELRLDALLRQLGEETLVLLLDRNQNLPFLLNWVVDQCYTSKNISSSTACFLCLCRALSNIPDFNCDFVSLLVLAFVFLDHPQKTLSDRAFHLLRVLYHRFILQPGSVIHERYHSPCDQDLDLSASSRSTCSSTVCTQLKINVHFWHSIRHWAPSEIVRQFAAQHPDLTLTIFSEITRRLETCRECLRSILLRLLVPWIINIELVDLIGDTSVTKLDKVGEELCWETLELDPVNSRKPTDSVFQQIAPHADMIDAVEGDSASSDADIVSDEELLPESTRKKSHLTGRRSTEGRPGSYGRGRQHVDFFGSEEDSDNVSGNLLKSRHTIPSSTLRHRVRKADTVPLPKSNRARRTPDTGQKSTTGPSGACEEFWYSVPPTLRSTGWGSKQTTELVLNNLFYLTLRFAECPTTTESLKHLWIVLIRHRPSNLRALLRYVIVLTSVAPATLLAHAKRLITYLATEQAESVVEELMVEIQTIDGIGLVVERTTVFPFFRITVAASSVGRPNETADVRRPADSAVTVMANQTLVKTRSNTSPGDGRQHPTDQTSTFPPTVLQSMSREFVDQMDAELVAINLESTGGAKPTSTIRNERIFDPSAKAKSYIETVYGCSLLFIHGRAIGDILLWRGGELFSTFECITICNRTQSLLFYFLVVPQADFSCLPYICYDSRSQASGQRSESTAGRDIDEVNVDLPDPSLAFPTQIAGNRPHSPSLLYESDGIYSVRPEALEKEMNQDSPKIRFSPEDIYATLRAKDVARVLSGSNAGESDGGSEPDRTPFRTEAQLRSGTLPRTEDSRERYFNQTGQSRQRMTLGQADSATRTFVRHSKRVKSKSKSHMRPADLVGGTPKVPHQTVSLPPSLAGLAPLPIPLPSAIPSLPSLKLFSSVSVEKQNPNDSGLSPFTPIGKLSRTESQKAEFTLEATVIEKQAQHQQHVQPLAMPLSGGYQAPLGCWLCEPLVVGGSVVFTGSWPVAGARAPLVLLLAGGLTHCQMVQVDWSPHIPLMILCALLGMDHCRALVQEECKLLLVSLLNLVCPDQDTLRLLRLELEGGMLARAYPSALPGPRQPRFRLALDGGPYAETFGCLSSPVAMTPAISRTGFQPKNSSIEGARATPPRKPNRRSFSERLSLSPPNPIIQVSVGEPDGFPSHSPPIITSVPPSSTLLVQKNGWSGSAYSLLSTDTLIPGPEEGGVRTRPDSFVITKDAPQLCPSASAAPIPSVKSRLTAVRTTPPRTSRHSIGSSQGIMSTVVEEVDSPVVKTDAKLLQSAVYDLREVLLSTLGQAVWTWDEYRFQRAHTSPVVYLTQQHHSRTTDCDTDITSELSDKRSLLARLVQLVARILALANTEPSDAESCLLCHHGPPHEHAFAHRLKHNSDCRTATSPVTNYCVVARLSQISLNMGLSCPNRHYASRCLQIFRILGAHLDRKTLSHLLSRLGETVSDANEELQDYVAELFLTLEAAIAHVKTKSNSLLVGRTSKQGDSVSGSWPDKQTRTAPTSPRSVGGHVPNVDLNIADRRRSQRHSTSTNYCTSDGPSSWFKPQYTDEPKQEGEPSLVPHESSKPNHILGSEESASRPRTPRLVVCRLPKDEQVDLVCGIFWTGVFLLESDFEHEYIAGLRILTTLVPSVCADDVAEDSERFSSRALSAVPICLPIRAEQIRTQLHLSSPVAGVLNLAIKGCSSASLVDPACQLLVCLIPFLNSPLVVSPSKNHLTSQLSFPIVLITLLPMLLTAWDEDPTTAGTSGLLETTVEQTNVLQGGFLGRGVCTNTNVTPRALGSWVSSATTRSATVATHISSHSSRLGRPDSLSHFPATGGFGTISAVTSGPYCPSTSSTCIHKSSQPVPLRPKNPICIQAADALAQRALQLDPSHLANLALILRLYASGTFSKDVDQWAKCVVCYLLEGYSKYAAYLLQHISTLLTAGPLCLKTPLLKIAYLFLQQVELTSPELSNTVQHFISSITSHFLGTEFWSEVTRVIQIVVSRSAVLSAAPPPCVYTLSGLDPSGSGRVLDFAAAAAAVAVPLPESEPLRMELAGPVLDFTFNTLYEAPLVAAHFAPATSSATTEEICKSSGVHGVDMGSSKKTDFFRLSDSGLTDLFSVAASSWNKAGSRQLRLRDRLFRLVACYGLPSNRRFAAPRSPSSTETLDPQLSVHSSSETASMVDMSNSVDDIRLDETSSMEQAAVFRDLDTFLDAQLMNINFLGVPDGRLEDEPRRPWGVRGQSITCHQEFSDDGVEQVADMFPTVRAPLSKSFTQHSDEPLPWTNKRRSFPASYSTEVHVAPGSDEPDWVPHAPCCTSSGEPWQHALSSSTVGAEGIPTQHPPLRNAQVDAYATVRCVAENNNLILPSFPNNGDQPGVEIVTNTHLATVKRLSFDRIVEPSTPSLIRTPSRDDDAFILDRPASPVDRIDLTRIRQVRFERTNKRLSPTLSHHSVLSDPIKTYPSLTVLDTNSSQPKMRSSASLPQVLISELKQPSKSAGSEISSPFEPICHSGAQDISSTLSVHAELSSSPSQTSLTQDTPMSGRTNHELETPHSSFSTSILLAPNDSTAENVLKLAYSRPKPLRSPIKRLYATELPSRIGAPPLVKIHKAFTTKRHSQSAEDLPHLAKPKVSFLVPGAADEQPPEASQLLSHSHSLKDLPVTLSSDAVIKSQFAEDGSSDFNIHAALNYYNQPPEMQQIVSRDQPSGSSCSIVSITDKVIVVSDAPPGHSWIDLLDGEKDWITMASGPLAIPPVPAQIDVINRLSSVCGCLASRCYACVVTASNLSGSTWEDEQNEFRKFISAAELIVNGLRPPYFFSRLSQDGLDEQLQSTLDSVSVRLADTYNGVQSTLHRTSKVLCARNLQTTLEILAQLLERMVEFLKLACTTTQQLSSALEESVPSQDDLLERIVFFVSRVVPHLVESPILYPVPPAINAHGCVEDDNCIILKRMVEYFDCVNVKTVDTIASELFGSLVALYRRRWKYFGTRRILAPVVDCAIGILDLFVRFKLGTLDVPGPTVIHVTLPAMGSPKDDDSSVLTACARLLQRLSSDMN</sequence>
<name>A0A1S8X4N5_OPIVI</name>
<feature type="compositionally biased region" description="Low complexity" evidence="1">
    <location>
        <begin position="4114"/>
        <end position="4128"/>
    </location>
</feature>
<feature type="compositionally biased region" description="Polar residues" evidence="1">
    <location>
        <begin position="1084"/>
        <end position="1113"/>
    </location>
</feature>
<feature type="compositionally biased region" description="Polar residues" evidence="1">
    <location>
        <begin position="1387"/>
        <end position="1406"/>
    </location>
</feature>
<evidence type="ECO:0000259" key="2">
    <source>
        <dbReference type="Pfam" id="PF14222"/>
    </source>
</evidence>
<feature type="compositionally biased region" description="Basic residues" evidence="1">
    <location>
        <begin position="2430"/>
        <end position="2445"/>
    </location>
</feature>
<dbReference type="InterPro" id="IPR025614">
    <property type="entry name" value="Cell_morpho_N"/>
</dbReference>
<feature type="compositionally biased region" description="Polar residues" evidence="1">
    <location>
        <begin position="3129"/>
        <end position="3141"/>
    </location>
</feature>
<feature type="region of interest" description="Disordered" evidence="1">
    <location>
        <begin position="2137"/>
        <end position="2159"/>
    </location>
</feature>
<evidence type="ECO:0000256" key="1">
    <source>
        <dbReference type="SAM" id="MobiDB-lite"/>
    </source>
</evidence>
<dbReference type="InterPro" id="IPR016024">
    <property type="entry name" value="ARM-type_fold"/>
</dbReference>
<evidence type="ECO:0000313" key="4">
    <source>
        <dbReference type="EMBL" id="OON21423.1"/>
    </source>
</evidence>
<feature type="compositionally biased region" description="Polar residues" evidence="1">
    <location>
        <begin position="2705"/>
        <end position="2714"/>
    </location>
</feature>
<feature type="region of interest" description="Disordered" evidence="1">
    <location>
        <begin position="3082"/>
        <end position="3180"/>
    </location>
</feature>
<evidence type="ECO:0000313" key="5">
    <source>
        <dbReference type="Proteomes" id="UP000243686"/>
    </source>
</evidence>
<proteinExistence type="predicted"/>
<feature type="compositionally biased region" description="Polar residues" evidence="1">
    <location>
        <begin position="3746"/>
        <end position="3768"/>
    </location>
</feature>
<dbReference type="Pfam" id="PF14225">
    <property type="entry name" value="MOR2-PAG1_C"/>
    <property type="match status" value="2"/>
</dbReference>
<dbReference type="GO" id="GO:0031175">
    <property type="term" value="P:neuron projection development"/>
    <property type="evidence" value="ECO:0007669"/>
    <property type="project" value="TreeGrafter"/>
</dbReference>
<dbReference type="PANTHER" id="PTHR12295">
    <property type="entry name" value="FURRY-RELATED"/>
    <property type="match status" value="1"/>
</dbReference>
<feature type="region of interest" description="Disordered" evidence="1">
    <location>
        <begin position="1037"/>
        <end position="1113"/>
    </location>
</feature>
<feature type="compositionally biased region" description="Polar residues" evidence="1">
    <location>
        <begin position="1963"/>
        <end position="1972"/>
    </location>
</feature>